<evidence type="ECO:0000256" key="1">
    <source>
        <dbReference type="ARBA" id="ARBA00007166"/>
    </source>
</evidence>
<dbReference type="PANTHER" id="PTHR47284:SF3">
    <property type="entry name" value="FATTY-ACID-BINDING PROTEIN 2"/>
    <property type="match status" value="1"/>
</dbReference>
<protein>
    <recommendedName>
        <fullName evidence="2">Chalcone isomerase domain-containing protein</fullName>
    </recommendedName>
</protein>
<dbReference type="GO" id="GO:0016872">
    <property type="term" value="F:intramolecular lyase activity"/>
    <property type="evidence" value="ECO:0007669"/>
    <property type="project" value="InterPro"/>
</dbReference>
<proteinExistence type="inferred from homology"/>
<feature type="domain" description="Chalcone isomerase" evidence="2">
    <location>
        <begin position="248"/>
        <end position="420"/>
    </location>
</feature>
<dbReference type="InterPro" id="IPR016087">
    <property type="entry name" value="Chalcone_isomerase"/>
</dbReference>
<reference evidence="4" key="1">
    <citation type="journal article" date="2020" name="Nat. Commun.">
        <title>Genome assembly of wild tea tree DASZ reveals pedigree and selection history of tea varieties.</title>
        <authorList>
            <person name="Zhang W."/>
            <person name="Zhang Y."/>
            <person name="Qiu H."/>
            <person name="Guo Y."/>
            <person name="Wan H."/>
            <person name="Zhang X."/>
            <person name="Scossa F."/>
            <person name="Alseekh S."/>
            <person name="Zhang Q."/>
            <person name="Wang P."/>
            <person name="Xu L."/>
            <person name="Schmidt M.H."/>
            <person name="Jia X."/>
            <person name="Li D."/>
            <person name="Zhu A."/>
            <person name="Guo F."/>
            <person name="Chen W."/>
            <person name="Ni D."/>
            <person name="Usadel B."/>
            <person name="Fernie A.R."/>
            <person name="Wen W."/>
        </authorList>
    </citation>
    <scope>NUCLEOTIDE SEQUENCE [LARGE SCALE GENOMIC DNA]</scope>
    <source>
        <strain evidence="4">cv. G240</strain>
    </source>
</reference>
<comment type="similarity">
    <text evidence="1">Belongs to the chalcone isomerase family.</text>
</comment>
<sequence>MRNNWLFFMDLDGGSAYMFPVEPLAPHSFGGHLLYQISSFVDNSLYNTRYLYVPGSLALQEAFNCISKFAGALLFWFASGSNSNTSHKLSGNSYASNPKGFKSPAQVKLSTSSRHNLLGFYFNSRSKGKTFSPVIFGNILSVTTKQLHSAAKELQSFPVLSLAAALVPPFDNVSPKALGVPLENTDMRIQRCIDEIPCDIEHQGCGDFSFPDLNWTRYSVEPRTGIEFPTILDNILAGGNNSSLTSEVLVGTGSRTMTIIKIKSLKIYAFGFYVHPYDVCVKLGPKYASIPVGELNKCHDFYKDLLREDINMTIRLVVNCNGVKIKTVRDAFEKSLRARLVKANPDTDYHCLRTFGSFFAQDIPLHVGTVVDFRRTADGQLITEIGGNQIGTVYSKDLGRAFFDMYIGDVPVSEQTKEEIGRNVANFMLDVLLITYLIRRVKTPNPTSQSVNHPSTTRKKISIKNCKEIKERRIRFDKKQKRSNAMGINQVVPLKLDQTNLKIQGSTLKTARTMTLYDFRRCFLKQDLNLIKLPGLHFGD</sequence>
<dbReference type="InterPro" id="IPR036298">
    <property type="entry name" value="Chalcone_isomerase_sf"/>
</dbReference>
<dbReference type="Proteomes" id="UP000593564">
    <property type="component" value="Unassembled WGS sequence"/>
</dbReference>
<dbReference type="GO" id="GO:0005504">
    <property type="term" value="F:fatty acid binding"/>
    <property type="evidence" value="ECO:0007669"/>
    <property type="project" value="TreeGrafter"/>
</dbReference>
<evidence type="ECO:0000313" key="4">
    <source>
        <dbReference type="Proteomes" id="UP000593564"/>
    </source>
</evidence>
<evidence type="ECO:0000313" key="3">
    <source>
        <dbReference type="EMBL" id="KAF5940435.1"/>
    </source>
</evidence>
<dbReference type="PANTHER" id="PTHR47284">
    <property type="entry name" value="FATTY-ACID-BINDING PROTEIN 2"/>
    <property type="match status" value="1"/>
</dbReference>
<reference evidence="3 4" key="2">
    <citation type="submission" date="2020-07" db="EMBL/GenBank/DDBJ databases">
        <title>Genome assembly of wild tea tree DASZ reveals pedigree and selection history of tea varieties.</title>
        <authorList>
            <person name="Zhang W."/>
        </authorList>
    </citation>
    <scope>NUCLEOTIDE SEQUENCE [LARGE SCALE GENOMIC DNA]</scope>
    <source>
        <strain evidence="4">cv. G240</strain>
        <tissue evidence="3">Leaf</tissue>
    </source>
</reference>
<dbReference type="AlphaFoldDB" id="A0A7J7GJN0"/>
<dbReference type="Gene3D" id="3.50.70.10">
    <property type="match status" value="1"/>
</dbReference>
<dbReference type="SUPFAM" id="SSF54626">
    <property type="entry name" value="Chalcone isomerase"/>
    <property type="match status" value="1"/>
</dbReference>
<dbReference type="GO" id="GO:0009570">
    <property type="term" value="C:chloroplast stroma"/>
    <property type="evidence" value="ECO:0007669"/>
    <property type="project" value="TreeGrafter"/>
</dbReference>
<keyword evidence="4" id="KW-1185">Reference proteome</keyword>
<dbReference type="Pfam" id="PF16035">
    <property type="entry name" value="Chalcone_2"/>
    <property type="match status" value="1"/>
</dbReference>
<evidence type="ECO:0000259" key="2">
    <source>
        <dbReference type="Pfam" id="PF16035"/>
    </source>
</evidence>
<name>A0A7J7GJN0_CAMSI</name>
<comment type="caution">
    <text evidence="3">The sequence shown here is derived from an EMBL/GenBank/DDBJ whole genome shotgun (WGS) entry which is preliminary data.</text>
</comment>
<accession>A0A7J7GJN0</accession>
<dbReference type="InterPro" id="IPR016089">
    <property type="entry name" value="Chalcone_isomerase_bundle_sf"/>
</dbReference>
<dbReference type="InterPro" id="IPR016088">
    <property type="entry name" value="Chalcone_isomerase_3-sand"/>
</dbReference>
<dbReference type="EMBL" id="JACBKZ010000010">
    <property type="protein sequence ID" value="KAF5940435.1"/>
    <property type="molecule type" value="Genomic_DNA"/>
</dbReference>
<dbReference type="Gene3D" id="1.10.890.20">
    <property type="match status" value="1"/>
</dbReference>
<gene>
    <name evidence="3" type="ORF">HYC85_021602</name>
</gene>
<organism evidence="3 4">
    <name type="scientific">Camellia sinensis</name>
    <name type="common">Tea plant</name>
    <name type="synonym">Thea sinensis</name>
    <dbReference type="NCBI Taxonomy" id="4442"/>
    <lineage>
        <taxon>Eukaryota</taxon>
        <taxon>Viridiplantae</taxon>
        <taxon>Streptophyta</taxon>
        <taxon>Embryophyta</taxon>
        <taxon>Tracheophyta</taxon>
        <taxon>Spermatophyta</taxon>
        <taxon>Magnoliopsida</taxon>
        <taxon>eudicotyledons</taxon>
        <taxon>Gunneridae</taxon>
        <taxon>Pentapetalae</taxon>
        <taxon>asterids</taxon>
        <taxon>Ericales</taxon>
        <taxon>Theaceae</taxon>
        <taxon>Camellia</taxon>
    </lineage>
</organism>